<sequence>MSKLYNTPFEASLRILLILETSRNQSFSADMLAAIDFISIYGREFGISDENLHGDNNYKFSEFTLRRELITKAIKQLVVDDLIKVNSTEKGFTYCANQKGLNYSEYLSSDYATAYRRAVSLAREFISNKTERKILNFINRRSIYSLQED</sequence>
<gene>
    <name evidence="1" type="ORF">AN619_23130</name>
</gene>
<evidence type="ECO:0000313" key="2">
    <source>
        <dbReference type="Proteomes" id="UP000070456"/>
    </source>
</evidence>
<dbReference type="InterPro" id="IPR046904">
    <property type="entry name" value="ABC-3C_MC2"/>
</dbReference>
<evidence type="ECO:0000313" key="1">
    <source>
        <dbReference type="EMBL" id="KXG74585.1"/>
    </source>
</evidence>
<dbReference type="PATRIC" id="fig|520762.4.peg.2548"/>
<dbReference type="Pfam" id="PF20288">
    <property type="entry name" value="MC2"/>
    <property type="match status" value="1"/>
</dbReference>
<dbReference type="Proteomes" id="UP000070456">
    <property type="component" value="Unassembled WGS sequence"/>
</dbReference>
<protein>
    <submittedName>
        <fullName evidence="1">Uncharacterized protein</fullName>
    </submittedName>
</protein>
<reference evidence="1 2" key="1">
    <citation type="submission" date="2015-12" db="EMBL/GenBank/DDBJ databases">
        <title>Draft genome sequence of the thermoanaerobe Thermotalea metallivorans, an isolate from the runoff channel of the Great Artesian Basin, Australia.</title>
        <authorList>
            <person name="Patel B.K."/>
        </authorList>
    </citation>
    <scope>NUCLEOTIDE SEQUENCE [LARGE SCALE GENOMIC DNA]</scope>
    <source>
        <strain evidence="1 2">B2-1</strain>
    </source>
</reference>
<dbReference type="AlphaFoldDB" id="A0A140L210"/>
<dbReference type="OrthoDB" id="1666671at2"/>
<proteinExistence type="predicted"/>
<dbReference type="RefSeq" id="WP_068557087.1">
    <property type="nucleotide sequence ID" value="NZ_LOEE01000050.1"/>
</dbReference>
<name>A0A140L210_9FIRM</name>
<dbReference type="STRING" id="520762.AN619_23130"/>
<accession>A0A140L210</accession>
<comment type="caution">
    <text evidence="1">The sequence shown here is derived from an EMBL/GenBank/DDBJ whole genome shotgun (WGS) entry which is preliminary data.</text>
</comment>
<keyword evidence="2" id="KW-1185">Reference proteome</keyword>
<organism evidence="1 2">
    <name type="scientific">Thermotalea metallivorans</name>
    <dbReference type="NCBI Taxonomy" id="520762"/>
    <lineage>
        <taxon>Bacteria</taxon>
        <taxon>Bacillati</taxon>
        <taxon>Bacillota</taxon>
        <taxon>Clostridia</taxon>
        <taxon>Peptostreptococcales</taxon>
        <taxon>Thermotaleaceae</taxon>
        <taxon>Thermotalea</taxon>
    </lineage>
</organism>
<dbReference type="EMBL" id="LOEE01000050">
    <property type="protein sequence ID" value="KXG74585.1"/>
    <property type="molecule type" value="Genomic_DNA"/>
</dbReference>